<keyword evidence="1" id="KW-0808">Transferase</keyword>
<dbReference type="GO" id="GO:0016740">
    <property type="term" value="F:transferase activity"/>
    <property type="evidence" value="ECO:0007669"/>
    <property type="project" value="UniProtKB-KW"/>
</dbReference>
<dbReference type="Proteomes" id="UP000473089">
    <property type="component" value="Unassembled WGS sequence"/>
</dbReference>
<name>A0A6M0SVF0_CLOBO</name>
<evidence type="ECO:0000313" key="2">
    <source>
        <dbReference type="Proteomes" id="UP000473089"/>
    </source>
</evidence>
<gene>
    <name evidence="1" type="ORF">EXM42_01530</name>
</gene>
<comment type="caution">
    <text evidence="1">The sequence shown here is derived from an EMBL/GenBank/DDBJ whole genome shotgun (WGS) entry which is preliminary data.</text>
</comment>
<sequence>MMKFITEEYLRDLYRKDPFDTYKLEQGQRLTPGAAEYLSDKGIKLNDDSKANKLSKVNRNVSPKNSAEKPEEIAKETVKDVGNIDVEFNLNKKLCCKLKSIEAAFLVTSSEILREDIILAQNVINLGRKISNIRNVLDGKGTLESVCVKECTGMNSANSKTDLDDCFEITEFHMQLPKSNAILKMNVLRCTLQELQFEIMDTYKNDETLKNKIMDNVNSIINSLSQLICLAVGGKECQREN</sequence>
<dbReference type="AlphaFoldDB" id="A0A6M0SVF0"/>
<reference evidence="1 2" key="1">
    <citation type="submission" date="2019-02" db="EMBL/GenBank/DDBJ databases">
        <title>Genome sequencing of Clostridium botulinum clinical isolates.</title>
        <authorList>
            <person name="Brunt J."/>
            <person name="Van Vliet A.H.M."/>
            <person name="Stringer S.C."/>
            <person name="Grant K.A."/>
            <person name="Carter A.C."/>
            <person name="Peck M.W."/>
        </authorList>
    </citation>
    <scope>NUCLEOTIDE SEQUENCE [LARGE SCALE GENOMIC DNA]</scope>
    <source>
        <strain evidence="1 2">R1125/03</strain>
    </source>
</reference>
<dbReference type="EMBL" id="SGJP01000002">
    <property type="protein sequence ID" value="NFA59123.1"/>
    <property type="molecule type" value="Genomic_DNA"/>
</dbReference>
<organism evidence="1 2">
    <name type="scientific">Clostridium botulinum</name>
    <dbReference type="NCBI Taxonomy" id="1491"/>
    <lineage>
        <taxon>Bacteria</taxon>
        <taxon>Bacillati</taxon>
        <taxon>Bacillota</taxon>
        <taxon>Clostridia</taxon>
        <taxon>Eubacteriales</taxon>
        <taxon>Clostridiaceae</taxon>
        <taxon>Clostridium</taxon>
    </lineage>
</organism>
<protein>
    <submittedName>
        <fullName evidence="1">Cobalamin adenosyltransferase</fullName>
    </submittedName>
</protein>
<accession>A0A6M0SVF0</accession>
<evidence type="ECO:0000313" key="1">
    <source>
        <dbReference type="EMBL" id="NFA59123.1"/>
    </source>
</evidence>
<proteinExistence type="predicted"/>